<feature type="non-terminal residue" evidence="11">
    <location>
        <position position="1"/>
    </location>
</feature>
<dbReference type="GO" id="GO:0043048">
    <property type="term" value="P:dolichyl monophosphate biosynthetic process"/>
    <property type="evidence" value="ECO:0007669"/>
    <property type="project" value="TreeGrafter"/>
</dbReference>
<keyword evidence="7" id="KW-0256">Endoplasmic reticulum</keyword>
<gene>
    <name evidence="11" type="ORF">ASCRUDRAFT_18517</name>
</gene>
<dbReference type="OrthoDB" id="377083at2759"/>
<evidence type="ECO:0000256" key="2">
    <source>
        <dbReference type="ARBA" id="ARBA00010794"/>
    </source>
</evidence>
<keyword evidence="4" id="KW-0808">Transferase</keyword>
<evidence type="ECO:0000256" key="3">
    <source>
        <dbReference type="ARBA" id="ARBA00012132"/>
    </source>
</evidence>
<keyword evidence="5 10" id="KW-0812">Transmembrane</keyword>
<dbReference type="AlphaFoldDB" id="A0A1D2VL98"/>
<dbReference type="PANTHER" id="PTHR13205:SF15">
    <property type="entry name" value="DOLICHOL KINASE"/>
    <property type="match status" value="1"/>
</dbReference>
<name>A0A1D2VL98_9ASCO</name>
<comment type="subcellular location">
    <subcellularLocation>
        <location evidence="1">Endoplasmic reticulum membrane</location>
        <topology evidence="1">Multi-pass membrane protein</topology>
    </subcellularLocation>
</comment>
<dbReference type="PANTHER" id="PTHR13205">
    <property type="entry name" value="TRANSMEMBRANE PROTEIN 15-RELATED"/>
    <property type="match status" value="1"/>
</dbReference>
<evidence type="ECO:0000256" key="10">
    <source>
        <dbReference type="SAM" id="Phobius"/>
    </source>
</evidence>
<evidence type="ECO:0000256" key="6">
    <source>
        <dbReference type="ARBA" id="ARBA00022777"/>
    </source>
</evidence>
<comment type="similarity">
    <text evidence="2">Belongs to the polyprenol kinase family.</text>
</comment>
<dbReference type="GeneID" id="30963177"/>
<dbReference type="GO" id="GO:0004168">
    <property type="term" value="F:dolichol kinase activity"/>
    <property type="evidence" value="ECO:0007669"/>
    <property type="project" value="UniProtKB-EC"/>
</dbReference>
<dbReference type="RefSeq" id="XP_020048707.1">
    <property type="nucleotide sequence ID" value="XM_020189541.1"/>
</dbReference>
<evidence type="ECO:0000256" key="4">
    <source>
        <dbReference type="ARBA" id="ARBA00022679"/>
    </source>
</evidence>
<reference evidence="12" key="1">
    <citation type="submission" date="2016-05" db="EMBL/GenBank/DDBJ databases">
        <title>Comparative genomics of biotechnologically important yeasts.</title>
        <authorList>
            <consortium name="DOE Joint Genome Institute"/>
            <person name="Riley R."/>
            <person name="Haridas S."/>
            <person name="Wolfe K.H."/>
            <person name="Lopes M.R."/>
            <person name="Hittinger C.T."/>
            <person name="Goker M."/>
            <person name="Salamov A."/>
            <person name="Wisecaver J."/>
            <person name="Long T.M."/>
            <person name="Aerts A.L."/>
            <person name="Barry K."/>
            <person name="Choi C."/>
            <person name="Clum A."/>
            <person name="Coughlan A.Y."/>
            <person name="Deshpande S."/>
            <person name="Douglass A.P."/>
            <person name="Hanson S.J."/>
            <person name="Klenk H.-P."/>
            <person name="Labutti K."/>
            <person name="Lapidus A."/>
            <person name="Lindquist E."/>
            <person name="Lipzen A."/>
            <person name="Meier-Kolthoff J.P."/>
            <person name="Ohm R.A."/>
            <person name="Otillar R.P."/>
            <person name="Pangilinan J."/>
            <person name="Peng Y."/>
            <person name="Rokas A."/>
            <person name="Rosa C.A."/>
            <person name="Scheuner C."/>
            <person name="Sibirny A.A."/>
            <person name="Slot J.C."/>
            <person name="Stielow J.B."/>
            <person name="Sun H."/>
            <person name="Kurtzman C.P."/>
            <person name="Blackwell M."/>
            <person name="Grigoriev I.V."/>
            <person name="Jeffries T.W."/>
        </authorList>
    </citation>
    <scope>NUCLEOTIDE SEQUENCE [LARGE SCALE GENOMIC DNA]</scope>
    <source>
        <strain evidence="12">DSM 1968</strain>
    </source>
</reference>
<feature type="transmembrane region" description="Helical" evidence="10">
    <location>
        <begin position="142"/>
        <end position="159"/>
    </location>
</feature>
<evidence type="ECO:0000256" key="8">
    <source>
        <dbReference type="ARBA" id="ARBA00022989"/>
    </source>
</evidence>
<sequence>LTWLYYYIFTNKVRVKILFYWVTLTILSIPFIMFIIYKMNLLSLNNNNNNNNNDNDNGNEKTKSLTSSSLNFKRKIWHFLIFLIIIPTYNIDVNFIKIALSGMIIIFIILELLRIVKLPPYGEFLNDLLYNFTDYRDRKGPVIISYIFLLIGVSLPLYLDNSISGIITLSIGDSFASLAGKKFGEIKWFNSNKTVEGTISYIFSCFFVLVLLKQCNLVSELQDKSINCLFLSATLSGLAEAISDLNDNILTPAIMFIVQKVV</sequence>
<accession>A0A1D2VL98</accession>
<keyword evidence="12" id="KW-1185">Reference proteome</keyword>
<feature type="transmembrane region" description="Helical" evidence="10">
    <location>
        <begin position="76"/>
        <end position="92"/>
    </location>
</feature>
<feature type="non-terminal residue" evidence="11">
    <location>
        <position position="262"/>
    </location>
</feature>
<evidence type="ECO:0000313" key="12">
    <source>
        <dbReference type="Proteomes" id="UP000095038"/>
    </source>
</evidence>
<protein>
    <recommendedName>
        <fullName evidence="3">dolichol kinase</fullName>
        <ecNumber evidence="3">2.7.1.108</ecNumber>
    </recommendedName>
</protein>
<feature type="transmembrane region" description="Helical" evidence="10">
    <location>
        <begin position="17"/>
        <end position="37"/>
    </location>
</feature>
<evidence type="ECO:0000313" key="11">
    <source>
        <dbReference type="EMBL" id="ODV62400.1"/>
    </source>
</evidence>
<dbReference type="EMBL" id="KV454477">
    <property type="protein sequence ID" value="ODV62400.1"/>
    <property type="molecule type" value="Genomic_DNA"/>
</dbReference>
<keyword evidence="6" id="KW-0418">Kinase</keyword>
<evidence type="ECO:0000256" key="1">
    <source>
        <dbReference type="ARBA" id="ARBA00004477"/>
    </source>
</evidence>
<dbReference type="STRING" id="1344418.A0A1D2VL98"/>
<evidence type="ECO:0000256" key="5">
    <source>
        <dbReference type="ARBA" id="ARBA00022692"/>
    </source>
</evidence>
<evidence type="ECO:0000256" key="9">
    <source>
        <dbReference type="ARBA" id="ARBA00023136"/>
    </source>
</evidence>
<keyword evidence="8 10" id="KW-1133">Transmembrane helix</keyword>
<proteinExistence type="inferred from homology"/>
<dbReference type="InParanoid" id="A0A1D2VL98"/>
<dbReference type="GO" id="GO:0005789">
    <property type="term" value="C:endoplasmic reticulum membrane"/>
    <property type="evidence" value="ECO:0007669"/>
    <property type="project" value="UniProtKB-SubCell"/>
</dbReference>
<dbReference type="Proteomes" id="UP000095038">
    <property type="component" value="Unassembled WGS sequence"/>
</dbReference>
<organism evidence="11 12">
    <name type="scientific">Ascoidea rubescens DSM 1968</name>
    <dbReference type="NCBI Taxonomy" id="1344418"/>
    <lineage>
        <taxon>Eukaryota</taxon>
        <taxon>Fungi</taxon>
        <taxon>Dikarya</taxon>
        <taxon>Ascomycota</taxon>
        <taxon>Saccharomycotina</taxon>
        <taxon>Saccharomycetes</taxon>
        <taxon>Ascoideaceae</taxon>
        <taxon>Ascoidea</taxon>
    </lineage>
</organism>
<dbReference type="InterPro" id="IPR032974">
    <property type="entry name" value="Polypren_kinase"/>
</dbReference>
<feature type="transmembrane region" description="Helical" evidence="10">
    <location>
        <begin position="98"/>
        <end position="116"/>
    </location>
</feature>
<dbReference type="EC" id="2.7.1.108" evidence="3"/>
<keyword evidence="9 10" id="KW-0472">Membrane</keyword>
<evidence type="ECO:0000256" key="7">
    <source>
        <dbReference type="ARBA" id="ARBA00022824"/>
    </source>
</evidence>